<dbReference type="STRING" id="580166.AUP43_02855"/>
<keyword evidence="7" id="KW-1185">Reference proteome</keyword>
<organism evidence="6 7">
    <name type="scientific">Oceanibaculum pacificum</name>
    <dbReference type="NCBI Taxonomy" id="580166"/>
    <lineage>
        <taxon>Bacteria</taxon>
        <taxon>Pseudomonadati</taxon>
        <taxon>Pseudomonadota</taxon>
        <taxon>Alphaproteobacteria</taxon>
        <taxon>Rhodospirillales</taxon>
        <taxon>Oceanibaculaceae</taxon>
        <taxon>Oceanibaculum</taxon>
    </lineage>
</organism>
<dbReference type="EMBL" id="LPXN01000127">
    <property type="protein sequence ID" value="KZD05866.1"/>
    <property type="molecule type" value="Genomic_DNA"/>
</dbReference>
<dbReference type="Proteomes" id="UP000076400">
    <property type="component" value="Unassembled WGS sequence"/>
</dbReference>
<dbReference type="OrthoDB" id="9812260at2"/>
<dbReference type="FunFam" id="3.30.70.270:FF:000001">
    <property type="entry name" value="Diguanylate cyclase domain protein"/>
    <property type="match status" value="1"/>
</dbReference>
<dbReference type="InterPro" id="IPR003660">
    <property type="entry name" value="HAMP_dom"/>
</dbReference>
<dbReference type="SMART" id="SM00267">
    <property type="entry name" value="GGDEF"/>
    <property type="match status" value="1"/>
</dbReference>
<evidence type="ECO:0000256" key="3">
    <source>
        <dbReference type="SAM" id="Phobius"/>
    </source>
</evidence>
<dbReference type="Gene3D" id="3.30.450.20">
    <property type="entry name" value="PAS domain"/>
    <property type="match status" value="1"/>
</dbReference>
<dbReference type="Gene3D" id="6.10.340.10">
    <property type="match status" value="1"/>
</dbReference>
<dbReference type="SUPFAM" id="SSF55073">
    <property type="entry name" value="Nucleotide cyclase"/>
    <property type="match status" value="1"/>
</dbReference>
<feature type="transmembrane region" description="Helical" evidence="3">
    <location>
        <begin position="318"/>
        <end position="341"/>
    </location>
</feature>
<evidence type="ECO:0000313" key="7">
    <source>
        <dbReference type="Proteomes" id="UP000076400"/>
    </source>
</evidence>
<feature type="domain" description="HAMP" evidence="4">
    <location>
        <begin position="343"/>
        <end position="395"/>
    </location>
</feature>
<evidence type="ECO:0000259" key="4">
    <source>
        <dbReference type="PROSITE" id="PS50885"/>
    </source>
</evidence>
<gene>
    <name evidence="6" type="ORF">AUP43_02855</name>
</gene>
<dbReference type="Pfam" id="PF00990">
    <property type="entry name" value="GGDEF"/>
    <property type="match status" value="1"/>
</dbReference>
<dbReference type="NCBIfam" id="TIGR00254">
    <property type="entry name" value="GGDEF"/>
    <property type="match status" value="1"/>
</dbReference>
<dbReference type="PROSITE" id="PS50887">
    <property type="entry name" value="GGDEF"/>
    <property type="match status" value="1"/>
</dbReference>
<dbReference type="AlphaFoldDB" id="A0A154VX30"/>
<dbReference type="SMART" id="SM00304">
    <property type="entry name" value="HAMP"/>
    <property type="match status" value="1"/>
</dbReference>
<dbReference type="CDD" id="cd01949">
    <property type="entry name" value="GGDEF"/>
    <property type="match status" value="1"/>
</dbReference>
<proteinExistence type="predicted"/>
<comment type="catalytic activity">
    <reaction evidence="2">
        <text>2 GTP = 3',3'-c-di-GMP + 2 diphosphate</text>
        <dbReference type="Rhea" id="RHEA:24898"/>
        <dbReference type="ChEBI" id="CHEBI:33019"/>
        <dbReference type="ChEBI" id="CHEBI:37565"/>
        <dbReference type="ChEBI" id="CHEBI:58805"/>
        <dbReference type="EC" id="2.7.7.65"/>
    </reaction>
</comment>
<dbReference type="GO" id="GO:1902201">
    <property type="term" value="P:negative regulation of bacterial-type flagellum-dependent cell motility"/>
    <property type="evidence" value="ECO:0007669"/>
    <property type="project" value="TreeGrafter"/>
</dbReference>
<evidence type="ECO:0000256" key="1">
    <source>
        <dbReference type="ARBA" id="ARBA00012528"/>
    </source>
</evidence>
<comment type="caution">
    <text evidence="6">The sequence shown here is derived from an EMBL/GenBank/DDBJ whole genome shotgun (WGS) entry which is preliminary data.</text>
</comment>
<dbReference type="GO" id="GO:0007165">
    <property type="term" value="P:signal transduction"/>
    <property type="evidence" value="ECO:0007669"/>
    <property type="project" value="InterPro"/>
</dbReference>
<dbReference type="CDD" id="cd06225">
    <property type="entry name" value="HAMP"/>
    <property type="match status" value="1"/>
</dbReference>
<dbReference type="InterPro" id="IPR000160">
    <property type="entry name" value="GGDEF_dom"/>
</dbReference>
<dbReference type="GO" id="GO:0043709">
    <property type="term" value="P:cell adhesion involved in single-species biofilm formation"/>
    <property type="evidence" value="ECO:0007669"/>
    <property type="project" value="TreeGrafter"/>
</dbReference>
<evidence type="ECO:0000256" key="2">
    <source>
        <dbReference type="ARBA" id="ARBA00034247"/>
    </source>
</evidence>
<dbReference type="Gene3D" id="3.30.70.270">
    <property type="match status" value="1"/>
</dbReference>
<dbReference type="InterPro" id="IPR050469">
    <property type="entry name" value="Diguanylate_Cyclase"/>
</dbReference>
<dbReference type="InterPro" id="IPR043128">
    <property type="entry name" value="Rev_trsase/Diguanyl_cyclase"/>
</dbReference>
<evidence type="ECO:0000259" key="5">
    <source>
        <dbReference type="PROSITE" id="PS50887"/>
    </source>
</evidence>
<dbReference type="PROSITE" id="PS50885">
    <property type="entry name" value="HAMP"/>
    <property type="match status" value="1"/>
</dbReference>
<dbReference type="Pfam" id="PF00672">
    <property type="entry name" value="HAMP"/>
    <property type="match status" value="1"/>
</dbReference>
<evidence type="ECO:0000313" key="6">
    <source>
        <dbReference type="EMBL" id="KZD05866.1"/>
    </source>
</evidence>
<name>A0A154VX30_9PROT</name>
<dbReference type="GO" id="GO:0005886">
    <property type="term" value="C:plasma membrane"/>
    <property type="evidence" value="ECO:0007669"/>
    <property type="project" value="TreeGrafter"/>
</dbReference>
<dbReference type="SUPFAM" id="SSF158472">
    <property type="entry name" value="HAMP domain-like"/>
    <property type="match status" value="1"/>
</dbReference>
<sequence>MALSRFRNSLMTSLRLRVLLLTLGVFMAVSVPAYIAFGWMVDRTTIKLGTLFAEKQVLYDRYRGLETLFREASLAETLARAPSVLEWAQDESDPEKRERGLAELEHYRLAFKDRSYFFVVHESGNYYFNDRDNAYAGKQLRYTLSPENPRDGWYYKTITELRSCQLNVDNDDNIRVTKVWVNCKVQADGRTLGVIGTGIDLSDFIREVVDIPQVGVDSLFVDQSGAIQAHRDPRMVDFHSLTKDTKAKSTVFALLDRPADRDRLAAMMRDVSDGGQEVKSSFVTIKGKRFLAGVGYLDQLGWYNVSLMDVDRIIERDLFTPIALLLAAMLGAGAALMTLLFKRIVLDRLARLEHWVRRMQGGDYSTGHSDLGKDEIGRLSRAIDYMAKSVGDHTQLLERLVRERTEKLERLAHLDALTDLYNRRGFVDAVSRERNRAAREGGTPGLLLIDLDMLKRINDSFGHHVGDAVLIEVAARLRRSARNYDVCARWGGDEFVLLISDCDEKRLPKIADKMLASIANEPVYYVPGRALPVTVSIGACLVAPDETIEDIMKKADAALYAAKREGRNHRVVFEPPADRASIAD</sequence>
<keyword evidence="3" id="KW-1133">Transmembrane helix</keyword>
<dbReference type="PANTHER" id="PTHR45138">
    <property type="entry name" value="REGULATORY COMPONENTS OF SENSORY TRANSDUCTION SYSTEM"/>
    <property type="match status" value="1"/>
</dbReference>
<dbReference type="PANTHER" id="PTHR45138:SF9">
    <property type="entry name" value="DIGUANYLATE CYCLASE DGCM-RELATED"/>
    <property type="match status" value="1"/>
</dbReference>
<keyword evidence="3" id="KW-0472">Membrane</keyword>
<dbReference type="InterPro" id="IPR029787">
    <property type="entry name" value="Nucleotide_cyclase"/>
</dbReference>
<accession>A0A154VX30</accession>
<protein>
    <recommendedName>
        <fullName evidence="1">diguanylate cyclase</fullName>
        <ecNumber evidence="1">2.7.7.65</ecNumber>
    </recommendedName>
</protein>
<dbReference type="GO" id="GO:0052621">
    <property type="term" value="F:diguanylate cyclase activity"/>
    <property type="evidence" value="ECO:0007669"/>
    <property type="project" value="UniProtKB-EC"/>
</dbReference>
<keyword evidence="3" id="KW-0812">Transmembrane</keyword>
<feature type="domain" description="GGDEF" evidence="5">
    <location>
        <begin position="442"/>
        <end position="575"/>
    </location>
</feature>
<dbReference type="EC" id="2.7.7.65" evidence="1"/>
<reference evidence="6 7" key="1">
    <citation type="submission" date="2015-12" db="EMBL/GenBank/DDBJ databases">
        <title>Genome sequence of Oceanibaculum pacificum MCCC 1A02656.</title>
        <authorList>
            <person name="Lu L."/>
            <person name="Lai Q."/>
            <person name="Shao Z."/>
            <person name="Qian P."/>
        </authorList>
    </citation>
    <scope>NUCLEOTIDE SEQUENCE [LARGE SCALE GENOMIC DNA]</scope>
    <source>
        <strain evidence="6 7">MCCC 1A02656</strain>
    </source>
</reference>